<protein>
    <recommendedName>
        <fullName evidence="4">PLD phosphodiesterase domain-containing protein</fullName>
    </recommendedName>
</protein>
<feature type="domain" description="Ubiquitin-like" evidence="2">
    <location>
        <begin position="1069"/>
        <end position="1154"/>
    </location>
</feature>
<dbReference type="EMBL" id="CP073041">
    <property type="protein sequence ID" value="UXE61757.1"/>
    <property type="molecule type" value="Genomic_DNA"/>
</dbReference>
<organism evidence="3">
    <name type="scientific">Woronichinia naegeliana WA131</name>
    <dbReference type="NCBI Taxonomy" id="2824559"/>
    <lineage>
        <taxon>Bacteria</taxon>
        <taxon>Bacillati</taxon>
        <taxon>Cyanobacteriota</taxon>
        <taxon>Cyanophyceae</taxon>
        <taxon>Synechococcales</taxon>
        <taxon>Coelosphaeriaceae</taxon>
        <taxon>Woronichinia</taxon>
    </lineage>
</organism>
<dbReference type="PANTHER" id="PTHR21248:SF22">
    <property type="entry name" value="PHOSPHOLIPASE D"/>
    <property type="match status" value="1"/>
</dbReference>
<reference evidence="3" key="1">
    <citation type="submission" date="2021-04" db="EMBL/GenBank/DDBJ databases">
        <title>Genome sequence of Woronichinia naegeliana from Washington state freshwater lake bloom.</title>
        <authorList>
            <person name="Dreher T.W."/>
        </authorList>
    </citation>
    <scope>NUCLEOTIDE SEQUENCE</scope>
    <source>
        <strain evidence="3">WA131</strain>
    </source>
</reference>
<dbReference type="Pfam" id="PF26607">
    <property type="entry name" value="DUF8189"/>
    <property type="match status" value="4"/>
</dbReference>
<dbReference type="Gene3D" id="2.120.10.70">
    <property type="entry name" value="Fucose-specific lectin"/>
    <property type="match status" value="1"/>
</dbReference>
<dbReference type="KEGG" id="wna:KA717_02045"/>
<proteinExistence type="predicted"/>
<dbReference type="PANTHER" id="PTHR21248">
    <property type="entry name" value="CARDIOLIPIN SYNTHASE"/>
    <property type="match status" value="1"/>
</dbReference>
<evidence type="ECO:0000259" key="1">
    <source>
        <dbReference type="PROSITE" id="PS50035"/>
    </source>
</evidence>
<dbReference type="AlphaFoldDB" id="A0A977KXL7"/>
<dbReference type="Proteomes" id="UP001065613">
    <property type="component" value="Chromosome"/>
</dbReference>
<dbReference type="SUPFAM" id="SSF89372">
    <property type="entry name" value="Fucose-specific lectin"/>
    <property type="match status" value="2"/>
</dbReference>
<dbReference type="GO" id="GO:0032049">
    <property type="term" value="P:cardiolipin biosynthetic process"/>
    <property type="evidence" value="ECO:0007669"/>
    <property type="project" value="TreeGrafter"/>
</dbReference>
<evidence type="ECO:0000259" key="2">
    <source>
        <dbReference type="PROSITE" id="PS50053"/>
    </source>
</evidence>
<dbReference type="SMART" id="SM00155">
    <property type="entry name" value="PLDc"/>
    <property type="match status" value="2"/>
</dbReference>
<accession>A0A977KXL7</accession>
<dbReference type="PROSITE" id="PS50053">
    <property type="entry name" value="UBIQUITIN_2"/>
    <property type="match status" value="1"/>
</dbReference>
<evidence type="ECO:0000313" key="3">
    <source>
        <dbReference type="EMBL" id="UXE61757.1"/>
    </source>
</evidence>
<dbReference type="Gene3D" id="3.30.870.10">
    <property type="entry name" value="Endonuclease Chain A"/>
    <property type="match status" value="2"/>
</dbReference>
<name>A0A977KXL7_9CYAN</name>
<feature type="domain" description="PLD phosphodiesterase" evidence="1">
    <location>
        <begin position="1001"/>
        <end position="1028"/>
    </location>
</feature>
<feature type="domain" description="PLD phosphodiesterase" evidence="1">
    <location>
        <begin position="630"/>
        <end position="657"/>
    </location>
</feature>
<dbReference type="InterPro" id="IPR000626">
    <property type="entry name" value="Ubiquitin-like_dom"/>
</dbReference>
<dbReference type="PROSITE" id="PS50035">
    <property type="entry name" value="PLD"/>
    <property type="match status" value="2"/>
</dbReference>
<dbReference type="InterPro" id="IPR058502">
    <property type="entry name" value="PLL-like_beta-prop"/>
</dbReference>
<evidence type="ECO:0008006" key="4">
    <source>
        <dbReference type="Google" id="ProtNLM"/>
    </source>
</evidence>
<dbReference type="InterPro" id="IPR001736">
    <property type="entry name" value="PLipase_D/transphosphatidylase"/>
</dbReference>
<dbReference type="GO" id="GO:0008808">
    <property type="term" value="F:cardiolipin synthase activity"/>
    <property type="evidence" value="ECO:0007669"/>
    <property type="project" value="TreeGrafter"/>
</dbReference>
<gene>
    <name evidence="3" type="ORF">KA717_02045</name>
</gene>
<sequence>MTSYNVAPKLSSVFAIEQTDNCPHVFGIGTDNTVYLNWRNSSGQWSGWIANWDNAPKLSSVFAIEQTDNCPHVFGIGTDNTVYLNWRNSSGQWSGWIANWDNAPKLSSVFAIEQTDNCPHVFGIGTDNTVYLNWRNSSGQWSGWIANWDNAPKLSSVFAIEQTDNCPHVFGIGTDNTVYLNWRNSSGQWSGWIANWDNAPKLSSVFAIEQTDNCPHVFGIGTDNTVYLNWRNSSGQWSGWIANWDNAPKLSSVFAIEQTDNCPHVFGIGTDNTVYLNWRNSSGQWSGWIANWDNAPKLSSVFAIEQTDNCPHVFGIGTDNTVYLNWRNSSGQWSGWIANWDNAPKLSSVFAIEQTDNCPHVFGIGTDNTVYLNWRNSSGQWSGWIANWDNAPKLSSVFAIEQTDNCPHVFGIGTDNTVYLNWRNSSGQWSGWIANWGAEKKTTPVTSTYIDSVKEEVKDYFNHLSGLAYLRVLDTPHVWGMPFGKAIMPQALIRQTEFERAIVEIVQKAKYRCDISSLNSPDPDWARVIMGAMDTALTKVMDRKQPTQFRFFFGQTPTAYLPTGRVPDGETANYADFKAALIRLFRERSQYWEMMPEIWFGRFYRLQDGIISAIQAKVFGSAVIGSDDTKMTWNHTKIISVDGTEALVGGHNLNMDLFRSYPPVHDVSNVVHGEAAYGAQIFLNQMWVCGTDLFTKEFLNTDNLTWVNRDSEANKPNDPLVQPDVVAYMKTKQDALIAMHKSGVQTGVDAPYNNGEQPVPEGIRNQDLQTISDLNLEVFPYRVIYNTYEGWSDYKQATRILTLGKYWNGPEQTTAFQKASEIMKEYLIKNAKRTIKMSQMDIVSAWKKNWSDHHVCIWILEALLANPDLQVQIVVSPLDAGAGAEGDQYSFGSGASRTFDLLKYYMTHDVATDAPLDDPDGKRANALTRLYVAPFYFTDQVPAGDTIEGDTYKWPNLSKEGYTATLKQKPLADQPPSHGVIGSAAWSVLNASGYIYDKVPSAPGNHAKITIVDDELYIVGSDNLYPGFLSEIDYMVEGADAVNELITSYWNPLWQYSSPHAISGASDTASVTVAYIQGGNTKTVTWTLNLSMSLLELKQKMKNEIPADGHANNAADLNVWGPDGMAMKPDTQILRNFGLKNGAHISVDFPKAGAAFG</sequence>
<dbReference type="GO" id="GO:0016020">
    <property type="term" value="C:membrane"/>
    <property type="evidence" value="ECO:0007669"/>
    <property type="project" value="TreeGrafter"/>
</dbReference>
<dbReference type="SUPFAM" id="SSF56024">
    <property type="entry name" value="Phospholipase D/nuclease"/>
    <property type="match status" value="2"/>
</dbReference>